<proteinExistence type="inferred from homology"/>
<name>A0A132PJJ3_9MYCO</name>
<accession>A0A132PJJ3</accession>
<dbReference type="PANTHER" id="PTHR46268">
    <property type="entry name" value="STRESS RESPONSE PROTEIN NHAX"/>
    <property type="match status" value="1"/>
</dbReference>
<dbReference type="PANTHER" id="PTHR46268:SF6">
    <property type="entry name" value="UNIVERSAL STRESS PROTEIN UP12"/>
    <property type="match status" value="1"/>
</dbReference>
<dbReference type="SUPFAM" id="SSF52402">
    <property type="entry name" value="Adenine nucleotide alpha hydrolases-like"/>
    <property type="match status" value="1"/>
</dbReference>
<dbReference type="Pfam" id="PF00582">
    <property type="entry name" value="Usp"/>
    <property type="match status" value="1"/>
</dbReference>
<dbReference type="PRINTS" id="PR01438">
    <property type="entry name" value="UNVRSLSTRESS"/>
</dbReference>
<comment type="similarity">
    <text evidence="1">Belongs to the universal stress protein A family.</text>
</comment>
<evidence type="ECO:0000259" key="2">
    <source>
        <dbReference type="Pfam" id="PF00582"/>
    </source>
</evidence>
<evidence type="ECO:0000313" key="3">
    <source>
        <dbReference type="EMBL" id="KWX22519.1"/>
    </source>
</evidence>
<dbReference type="RefSeq" id="WP_067851963.1">
    <property type="nucleotide sequence ID" value="NZ_LGTW01000013.1"/>
</dbReference>
<protein>
    <submittedName>
        <fullName evidence="3">Universal stress protein</fullName>
    </submittedName>
</protein>
<dbReference type="Proteomes" id="UP000070612">
    <property type="component" value="Unassembled WGS sequence"/>
</dbReference>
<dbReference type="EMBL" id="LGTW01000013">
    <property type="protein sequence ID" value="KWX22519.1"/>
    <property type="molecule type" value="Genomic_DNA"/>
</dbReference>
<comment type="caution">
    <text evidence="3">The sequence shown here is derived from an EMBL/GenBank/DDBJ whole genome shotgun (WGS) entry which is preliminary data.</text>
</comment>
<organism evidence="3 4">
    <name type="scientific">Mycolicibacterium wolinskyi</name>
    <dbReference type="NCBI Taxonomy" id="59750"/>
    <lineage>
        <taxon>Bacteria</taxon>
        <taxon>Bacillati</taxon>
        <taxon>Actinomycetota</taxon>
        <taxon>Actinomycetes</taxon>
        <taxon>Mycobacteriales</taxon>
        <taxon>Mycobacteriaceae</taxon>
        <taxon>Mycolicibacterium</taxon>
    </lineage>
</organism>
<feature type="domain" description="UspA" evidence="2">
    <location>
        <begin position="10"/>
        <end position="138"/>
    </location>
</feature>
<evidence type="ECO:0000256" key="1">
    <source>
        <dbReference type="ARBA" id="ARBA00008791"/>
    </source>
</evidence>
<keyword evidence="4" id="KW-1185">Reference proteome</keyword>
<dbReference type="PATRIC" id="fig|59750.3.peg.1425"/>
<gene>
    <name evidence="3" type="ORF">AFM11_20455</name>
</gene>
<dbReference type="AlphaFoldDB" id="A0A132PJJ3"/>
<sequence length="270" mass="28680">MSEKPTRAAVVAGVDGSEAAVKAAQWAADEALGRGVPLRLVYVTKPRHPSAEDYYADVHRGEAALQAAKAELESTGSALMIQTATVDGPAGRALIEESRTAAMICVGSVGIGRYAQSILGSTATELAEKSVCPTAIIRADDYGTPADTQWIVFAMTDPQDDAVVESAMSEARLRHAPVLALGDLRASSVFDGQIEALKQTYPDVHLYPITNEADVTHFLKKHDEAVQLAIVGSSDTAQIPRILGPFGRHRFHLFHHAASSVLVARRSATG</sequence>
<dbReference type="InterPro" id="IPR006015">
    <property type="entry name" value="Universal_stress_UspA"/>
</dbReference>
<reference evidence="3 4" key="1">
    <citation type="submission" date="2015-07" db="EMBL/GenBank/DDBJ databases">
        <title>A draft genome sequence of Mycobacterium wolinskyi.</title>
        <authorList>
            <person name="de Man T.J."/>
            <person name="Perry K.A."/>
            <person name="Coulliette A.D."/>
            <person name="Jensen B."/>
            <person name="Toney N.C."/>
            <person name="Limbago B.M."/>
            <person name="Noble-Wang J."/>
        </authorList>
    </citation>
    <scope>NUCLEOTIDE SEQUENCE [LARGE SCALE GENOMIC DNA]</scope>
    <source>
        <strain evidence="3 4">CDC_01</strain>
    </source>
</reference>
<dbReference type="Gene3D" id="3.40.50.12370">
    <property type="match status" value="1"/>
</dbReference>
<evidence type="ECO:0000313" key="4">
    <source>
        <dbReference type="Proteomes" id="UP000070612"/>
    </source>
</evidence>
<dbReference type="InterPro" id="IPR006016">
    <property type="entry name" value="UspA"/>
</dbReference>